<evidence type="ECO:0000313" key="14">
    <source>
        <dbReference type="EMBL" id="KAG5167223.1"/>
    </source>
</evidence>
<reference evidence="14" key="1">
    <citation type="submission" date="2021-02" db="EMBL/GenBank/DDBJ databases">
        <title>Psilocybe cubensis genome.</title>
        <authorList>
            <person name="Mckernan K.J."/>
            <person name="Crawford S."/>
            <person name="Trippe A."/>
            <person name="Kane L.T."/>
            <person name="Mclaughlin S."/>
        </authorList>
    </citation>
    <scope>NUCLEOTIDE SEQUENCE [LARGE SCALE GENOMIC DNA]</scope>
    <source>
        <strain evidence="14">MGC-MH-2018</strain>
    </source>
</reference>
<evidence type="ECO:0000256" key="6">
    <source>
        <dbReference type="ARBA" id="ARBA00022553"/>
    </source>
</evidence>
<keyword evidence="7" id="KW-0832">Ubl conjugation</keyword>
<evidence type="ECO:0000256" key="7">
    <source>
        <dbReference type="ARBA" id="ARBA00022843"/>
    </source>
</evidence>
<evidence type="ECO:0000256" key="12">
    <source>
        <dbReference type="ARBA" id="ARBA00034864"/>
    </source>
</evidence>
<keyword evidence="8" id="KW-0007">Acetylation</keyword>
<evidence type="ECO:0000256" key="1">
    <source>
        <dbReference type="ARBA" id="ARBA00004300"/>
    </source>
</evidence>
<dbReference type="EMBL" id="JAFIQS010000007">
    <property type="protein sequence ID" value="KAG5167223.1"/>
    <property type="molecule type" value="Genomic_DNA"/>
</dbReference>
<keyword evidence="4" id="KW-0963">Cytoplasm</keyword>
<organism evidence="14">
    <name type="scientific">Psilocybe cubensis</name>
    <name type="common">Psychedelic mushroom</name>
    <name type="synonym">Stropharia cubensis</name>
    <dbReference type="NCBI Taxonomy" id="181762"/>
    <lineage>
        <taxon>Eukaryota</taxon>
        <taxon>Fungi</taxon>
        <taxon>Dikarya</taxon>
        <taxon>Basidiomycota</taxon>
        <taxon>Agaricomycotina</taxon>
        <taxon>Agaricomycetes</taxon>
        <taxon>Agaricomycetidae</taxon>
        <taxon>Agaricales</taxon>
        <taxon>Agaricineae</taxon>
        <taxon>Strophariaceae</taxon>
        <taxon>Psilocybe</taxon>
    </lineage>
</organism>
<evidence type="ECO:0000256" key="3">
    <source>
        <dbReference type="ARBA" id="ARBA00004657"/>
    </source>
</evidence>
<comment type="subcellular location">
    <subcellularLocation>
        <location evidence="1">Cytoplasm</location>
        <location evidence="1">Cytoskeleton</location>
        <location evidence="1">Microtubule organizing center</location>
        <location evidence="1">Centrosome</location>
    </subcellularLocation>
    <subcellularLocation>
        <location evidence="2">Cytoplasm</location>
        <location evidence="2">Cytoskeleton</location>
        <location evidence="2">Stress fiber</location>
    </subcellularLocation>
    <subcellularLocation>
        <location evidence="3">Cytoplasm</location>
        <location evidence="3">Myofibril</location>
    </subcellularLocation>
</comment>
<evidence type="ECO:0000256" key="5">
    <source>
        <dbReference type="ARBA" id="ARBA00022499"/>
    </source>
</evidence>
<keyword evidence="5" id="KW-1017">Isopeptide bond</keyword>
<evidence type="ECO:0000256" key="11">
    <source>
        <dbReference type="ARBA" id="ARBA00034776"/>
    </source>
</evidence>
<dbReference type="PANTHER" id="PTHR13034:SF2">
    <property type="entry name" value="DYNACTIN SUBUNIT 4"/>
    <property type="match status" value="1"/>
</dbReference>
<dbReference type="GO" id="GO:0001725">
    <property type="term" value="C:stress fiber"/>
    <property type="evidence" value="ECO:0007669"/>
    <property type="project" value="UniProtKB-SubCell"/>
</dbReference>
<proteinExistence type="inferred from homology"/>
<gene>
    <name evidence="14" type="ORF">JR316_007566</name>
</gene>
<evidence type="ECO:0000256" key="2">
    <source>
        <dbReference type="ARBA" id="ARBA00004529"/>
    </source>
</evidence>
<protein>
    <recommendedName>
        <fullName evidence="12">Dynactin subunit 4</fullName>
    </recommendedName>
</protein>
<evidence type="ECO:0000256" key="8">
    <source>
        <dbReference type="ARBA" id="ARBA00022990"/>
    </source>
</evidence>
<evidence type="ECO:0000256" key="13">
    <source>
        <dbReference type="ARBA" id="ARBA00093507"/>
    </source>
</evidence>
<dbReference type="PANTHER" id="PTHR13034">
    <property type="entry name" value="DYNACTIN P62 SUBUNIT"/>
    <property type="match status" value="1"/>
</dbReference>
<sequence>MVFQAYAEAYRFGAERPAHNSPDVLFWLRIHKDLGGILLVTLIAPVRTHAVCVLFLTRTAYLAVVNSATAQIRRFSPGFVGASVLGTGGGEADGWVNSWVTPLQTSELKPLRIPLHSQRSKRCPACTHILIKPEQKAQSVLYKIKLVAANYLPAITVSLPPAQRLTAEAAKKSLGRSVSTAVENSNAGAMHAGRTYPFHLALSNSLCTNPTDVIS</sequence>
<evidence type="ECO:0000256" key="9">
    <source>
        <dbReference type="ARBA" id="ARBA00023054"/>
    </source>
</evidence>
<dbReference type="AlphaFoldDB" id="A0A8H8CIZ6"/>
<keyword evidence="6" id="KW-0597">Phosphoprotein</keyword>
<comment type="similarity">
    <text evidence="11">Belongs to the dynactin subunit 4 family.</text>
</comment>
<dbReference type="InterPro" id="IPR008603">
    <property type="entry name" value="DCTN4"/>
</dbReference>
<name>A0A8H8CIZ6_PSICU</name>
<evidence type="ECO:0000256" key="10">
    <source>
        <dbReference type="ARBA" id="ARBA00023212"/>
    </source>
</evidence>
<comment type="subunit">
    <text evidence="13">Subunit of dynactin, a multiprotein complex part of a tripartite complex with dynein and a adapter, such as BICDL1, BICD2 or HOOK3. The dynactin complex is built around ACTR1A/ACTB filament and consists of an actin-related filament composed of a shoulder domain, a pointed end and a barbed end. Its length is defined by its flexible shoulder domain. The soulder is composed of 2 DCTN1 subunits, 4 DCTN2 and 2 DCTN3. The 4 DCNT2 (via N-terminus) bind the ACTR1A filament and act as molecular rulers to determine the length. The pointed end is important for binding dynein-dynactin cargo adapters. Consists of 4 subunits: ACTR10, DCNT4, DCTN5 and DCTN6. The barbed end is composed of a CAPZA1:CAPZB heterodimers, which binds ACTR1A/ACTB filament and dynactin and stabilizes dynactin. Interacts with ATP7B, but not ATP7A, in a copper-dependent manner. Interacts with ANK2; this interaction is required for localization at costameres. Interacts with N4BP2L1.</text>
</comment>
<keyword evidence="9" id="KW-0175">Coiled coil</keyword>
<accession>A0A8H8CIZ6</accession>
<comment type="caution">
    <text evidence="14">The sequence shown here is derived from an EMBL/GenBank/DDBJ whole genome shotgun (WGS) entry which is preliminary data.</text>
</comment>
<dbReference type="GO" id="GO:0005869">
    <property type="term" value="C:dynactin complex"/>
    <property type="evidence" value="ECO:0007669"/>
    <property type="project" value="InterPro"/>
</dbReference>
<dbReference type="Pfam" id="PF05502">
    <property type="entry name" value="Dynactin_p62"/>
    <property type="match status" value="1"/>
</dbReference>
<evidence type="ECO:0000256" key="4">
    <source>
        <dbReference type="ARBA" id="ARBA00022490"/>
    </source>
</evidence>
<keyword evidence="10" id="KW-0206">Cytoskeleton</keyword>